<feature type="transmembrane region" description="Helical" evidence="10">
    <location>
        <begin position="125"/>
        <end position="146"/>
    </location>
</feature>
<feature type="region of interest" description="Disordered" evidence="9">
    <location>
        <begin position="187"/>
        <end position="212"/>
    </location>
</feature>
<evidence type="ECO:0000313" key="11">
    <source>
        <dbReference type="EMBL" id="CCA70758.1"/>
    </source>
</evidence>
<dbReference type="GO" id="GO:0043001">
    <property type="term" value="P:Golgi to plasma membrane protein transport"/>
    <property type="evidence" value="ECO:0007669"/>
    <property type="project" value="TreeGrafter"/>
</dbReference>
<comment type="subcellular location">
    <subcellularLocation>
        <location evidence="1">Golgi apparatus membrane</location>
        <topology evidence="1">Multi-pass membrane protein</topology>
    </subcellularLocation>
</comment>
<evidence type="ECO:0000256" key="6">
    <source>
        <dbReference type="ARBA" id="ARBA00022989"/>
    </source>
</evidence>
<name>G4THF8_SERID</name>
<dbReference type="eggNOG" id="KOG4697">
    <property type="taxonomic scope" value="Eukaryota"/>
</dbReference>
<evidence type="ECO:0000256" key="10">
    <source>
        <dbReference type="SAM" id="Phobius"/>
    </source>
</evidence>
<evidence type="ECO:0000256" key="3">
    <source>
        <dbReference type="ARBA" id="ARBA00022448"/>
    </source>
</evidence>
<evidence type="ECO:0000256" key="4">
    <source>
        <dbReference type="ARBA" id="ARBA00022692"/>
    </source>
</evidence>
<dbReference type="Proteomes" id="UP000007148">
    <property type="component" value="Unassembled WGS sequence"/>
</dbReference>
<dbReference type="InterPro" id="IPR019185">
    <property type="entry name" value="Integral_membrane_SYS1-rel"/>
</dbReference>
<comment type="similarity">
    <text evidence="2">Belongs to the SYS1 family.</text>
</comment>
<sequence>MAQWDPIMLISQILAIQALHYLTLAILLPPILSFGASRRALFFSGGPANVNLVMSWHELAGRSPKRLDEAIHGIYSGGRRLATSNTFRPDEMIDSHRRWIIAIVWIIASVADAYYIYSFIRKPRLVLDFALTLLFNHLILTTYYTAAFPTSFFYWAVMTLSAVIIITLAEQLCVRRELSQDFKPLTGDDLEDRDSETADNAENLELAPLAQR</sequence>
<evidence type="ECO:0000256" key="5">
    <source>
        <dbReference type="ARBA" id="ARBA00022927"/>
    </source>
</evidence>
<gene>
    <name evidence="11" type="ORF">PIIN_04693</name>
</gene>
<dbReference type="PANTHER" id="PTHR12952">
    <property type="entry name" value="SYS1"/>
    <property type="match status" value="1"/>
</dbReference>
<keyword evidence="8 10" id="KW-0472">Membrane</keyword>
<comment type="caution">
    <text evidence="11">The sequence shown here is derived from an EMBL/GenBank/DDBJ whole genome shotgun (WGS) entry which is preliminary data.</text>
</comment>
<reference evidence="11 12" key="1">
    <citation type="journal article" date="2011" name="PLoS Pathog.">
        <title>Endophytic Life Strategies Decoded by Genome and Transcriptome Analyses of the Mutualistic Root Symbiont Piriformospora indica.</title>
        <authorList>
            <person name="Zuccaro A."/>
            <person name="Lahrmann U."/>
            <person name="Guldener U."/>
            <person name="Langen G."/>
            <person name="Pfiffi S."/>
            <person name="Biedenkopf D."/>
            <person name="Wong P."/>
            <person name="Samans B."/>
            <person name="Grimm C."/>
            <person name="Basiewicz M."/>
            <person name="Murat C."/>
            <person name="Martin F."/>
            <person name="Kogel K.H."/>
        </authorList>
    </citation>
    <scope>NUCLEOTIDE SEQUENCE [LARGE SCALE GENOMIC DNA]</scope>
    <source>
        <strain evidence="11 12">DSM 11827</strain>
    </source>
</reference>
<dbReference type="HOGENOM" id="CLU_059962_0_0_1"/>
<keyword evidence="4 10" id="KW-0812">Transmembrane</keyword>
<dbReference type="GO" id="GO:0005829">
    <property type="term" value="C:cytosol"/>
    <property type="evidence" value="ECO:0007669"/>
    <property type="project" value="GOC"/>
</dbReference>
<keyword evidence="12" id="KW-1185">Reference proteome</keyword>
<evidence type="ECO:0000256" key="7">
    <source>
        <dbReference type="ARBA" id="ARBA00023034"/>
    </source>
</evidence>
<dbReference type="GO" id="GO:0000139">
    <property type="term" value="C:Golgi membrane"/>
    <property type="evidence" value="ECO:0007669"/>
    <property type="project" value="UniProtKB-SubCell"/>
</dbReference>
<dbReference type="InParanoid" id="G4THF8"/>
<feature type="transmembrane region" description="Helical" evidence="10">
    <location>
        <begin position="6"/>
        <end position="28"/>
    </location>
</feature>
<feature type="transmembrane region" description="Helical" evidence="10">
    <location>
        <begin position="152"/>
        <end position="174"/>
    </location>
</feature>
<evidence type="ECO:0000256" key="2">
    <source>
        <dbReference type="ARBA" id="ARBA00008160"/>
    </source>
</evidence>
<feature type="transmembrane region" description="Helical" evidence="10">
    <location>
        <begin position="99"/>
        <end position="118"/>
    </location>
</feature>
<dbReference type="EMBL" id="CAFZ01000093">
    <property type="protein sequence ID" value="CCA70758.1"/>
    <property type="molecule type" value="Genomic_DNA"/>
</dbReference>
<dbReference type="GO" id="GO:0005802">
    <property type="term" value="C:trans-Golgi network"/>
    <property type="evidence" value="ECO:0007669"/>
    <property type="project" value="TreeGrafter"/>
</dbReference>
<dbReference type="STRING" id="1109443.G4THF8"/>
<feature type="compositionally biased region" description="Acidic residues" evidence="9">
    <location>
        <begin position="188"/>
        <end position="199"/>
    </location>
</feature>
<evidence type="ECO:0000256" key="9">
    <source>
        <dbReference type="SAM" id="MobiDB-lite"/>
    </source>
</evidence>
<proteinExistence type="inferred from homology"/>
<keyword evidence="7" id="KW-0333">Golgi apparatus</keyword>
<dbReference type="OMA" id="MVMDWRE"/>
<dbReference type="PANTHER" id="PTHR12952:SF0">
    <property type="entry name" value="PROTEIN SYS1 HOMOLOG"/>
    <property type="match status" value="1"/>
</dbReference>
<keyword evidence="6 10" id="KW-1133">Transmembrane helix</keyword>
<dbReference type="OrthoDB" id="542931at2759"/>
<evidence type="ECO:0000256" key="1">
    <source>
        <dbReference type="ARBA" id="ARBA00004653"/>
    </source>
</evidence>
<keyword evidence="3" id="KW-0813">Transport</keyword>
<evidence type="ECO:0000256" key="8">
    <source>
        <dbReference type="ARBA" id="ARBA00023136"/>
    </source>
</evidence>
<accession>G4THF8</accession>
<dbReference type="Pfam" id="PF09801">
    <property type="entry name" value="SYS1"/>
    <property type="match status" value="1"/>
</dbReference>
<organism evidence="11 12">
    <name type="scientific">Serendipita indica (strain DSM 11827)</name>
    <name type="common">Root endophyte fungus</name>
    <name type="synonym">Piriformospora indica</name>
    <dbReference type="NCBI Taxonomy" id="1109443"/>
    <lineage>
        <taxon>Eukaryota</taxon>
        <taxon>Fungi</taxon>
        <taxon>Dikarya</taxon>
        <taxon>Basidiomycota</taxon>
        <taxon>Agaricomycotina</taxon>
        <taxon>Agaricomycetes</taxon>
        <taxon>Sebacinales</taxon>
        <taxon>Serendipitaceae</taxon>
        <taxon>Serendipita</taxon>
    </lineage>
</organism>
<dbReference type="GO" id="GO:0006895">
    <property type="term" value="P:Golgi to endosome transport"/>
    <property type="evidence" value="ECO:0007669"/>
    <property type="project" value="TreeGrafter"/>
</dbReference>
<dbReference type="AlphaFoldDB" id="G4THF8"/>
<protein>
    <submittedName>
        <fullName evidence="11">Uncharacterized protein</fullName>
    </submittedName>
</protein>
<keyword evidence="5" id="KW-0653">Protein transport</keyword>
<evidence type="ECO:0000313" key="12">
    <source>
        <dbReference type="Proteomes" id="UP000007148"/>
    </source>
</evidence>
<dbReference type="GO" id="GO:0034067">
    <property type="term" value="P:protein localization to Golgi apparatus"/>
    <property type="evidence" value="ECO:0007669"/>
    <property type="project" value="TreeGrafter"/>
</dbReference>